<dbReference type="OrthoDB" id="427030at2759"/>
<dbReference type="PROSITE" id="PS50805">
    <property type="entry name" value="KRAB"/>
    <property type="match status" value="1"/>
</dbReference>
<evidence type="ECO:0000256" key="1">
    <source>
        <dbReference type="SAM" id="MobiDB-lite"/>
    </source>
</evidence>
<comment type="caution">
    <text evidence="3">The sequence shown here is derived from an EMBL/GenBank/DDBJ whole genome shotgun (WGS) entry which is preliminary data.</text>
</comment>
<accession>A0A212DBT0</accession>
<organism evidence="3 4">
    <name type="scientific">Cervus elaphus hippelaphus</name>
    <name type="common">European red deer</name>
    <dbReference type="NCBI Taxonomy" id="46360"/>
    <lineage>
        <taxon>Eukaryota</taxon>
        <taxon>Metazoa</taxon>
        <taxon>Chordata</taxon>
        <taxon>Craniata</taxon>
        <taxon>Vertebrata</taxon>
        <taxon>Euteleostomi</taxon>
        <taxon>Mammalia</taxon>
        <taxon>Eutheria</taxon>
        <taxon>Laurasiatheria</taxon>
        <taxon>Artiodactyla</taxon>
        <taxon>Ruminantia</taxon>
        <taxon>Pecora</taxon>
        <taxon>Cervidae</taxon>
        <taxon>Cervinae</taxon>
        <taxon>Cervus</taxon>
    </lineage>
</organism>
<dbReference type="PANTHER" id="PTHR23232">
    <property type="entry name" value="KRAB DOMAIN C2H2 ZINC FINGER"/>
    <property type="match status" value="1"/>
</dbReference>
<evidence type="ECO:0000313" key="4">
    <source>
        <dbReference type="Proteomes" id="UP000242450"/>
    </source>
</evidence>
<evidence type="ECO:0000313" key="3">
    <source>
        <dbReference type="EMBL" id="OWK15685.1"/>
    </source>
</evidence>
<dbReference type="InterPro" id="IPR001909">
    <property type="entry name" value="KRAB"/>
</dbReference>
<dbReference type="EMBL" id="MKHE01000004">
    <property type="protein sequence ID" value="OWK15685.1"/>
    <property type="molecule type" value="Genomic_DNA"/>
</dbReference>
<dbReference type="InterPro" id="IPR050169">
    <property type="entry name" value="Krueppel_C2H2_ZnF"/>
</dbReference>
<gene>
    <name evidence="3" type="ORF">Celaphus_00004921</name>
</gene>
<dbReference type="PANTHER" id="PTHR23232:SF133">
    <property type="entry name" value="RIKEN CDNA 1700020N01 GENE"/>
    <property type="match status" value="1"/>
</dbReference>
<reference evidence="3 4" key="1">
    <citation type="journal article" date="2018" name="Mol. Genet. Genomics">
        <title>The red deer Cervus elaphus genome CerEla1.0: sequencing, annotating, genes, and chromosomes.</title>
        <authorList>
            <person name="Bana N.A."/>
            <person name="Nyiri A."/>
            <person name="Nagy J."/>
            <person name="Frank K."/>
            <person name="Nagy T."/>
            <person name="Steger V."/>
            <person name="Schiller M."/>
            <person name="Lakatos P."/>
            <person name="Sugar L."/>
            <person name="Horn P."/>
            <person name="Barta E."/>
            <person name="Orosz L."/>
        </authorList>
    </citation>
    <scope>NUCLEOTIDE SEQUENCE [LARGE SCALE GENOMIC DNA]</scope>
    <source>
        <strain evidence="3">Hungarian</strain>
    </source>
</reference>
<dbReference type="AlphaFoldDB" id="A0A212DBT0"/>
<dbReference type="InterPro" id="IPR036051">
    <property type="entry name" value="KRAB_dom_sf"/>
</dbReference>
<feature type="non-terminal residue" evidence="3">
    <location>
        <position position="149"/>
    </location>
</feature>
<name>A0A212DBT0_CEREH</name>
<feature type="non-terminal residue" evidence="3">
    <location>
        <position position="1"/>
    </location>
</feature>
<keyword evidence="4" id="KW-1185">Reference proteome</keyword>
<dbReference type="GO" id="GO:0006355">
    <property type="term" value="P:regulation of DNA-templated transcription"/>
    <property type="evidence" value="ECO:0007669"/>
    <property type="project" value="InterPro"/>
</dbReference>
<proteinExistence type="predicted"/>
<feature type="domain" description="KRAB" evidence="2">
    <location>
        <begin position="3"/>
        <end position="96"/>
    </location>
</feature>
<dbReference type="SMART" id="SM00349">
    <property type="entry name" value="KRAB"/>
    <property type="match status" value="1"/>
</dbReference>
<dbReference type="SUPFAM" id="SSF109640">
    <property type="entry name" value="KRAB domain (Kruppel-associated box)"/>
    <property type="match status" value="1"/>
</dbReference>
<feature type="region of interest" description="Disordered" evidence="1">
    <location>
        <begin position="66"/>
        <end position="93"/>
    </location>
</feature>
<protein>
    <recommendedName>
        <fullName evidence="2">KRAB domain-containing protein</fullName>
    </recommendedName>
</protein>
<dbReference type="Pfam" id="PF01352">
    <property type="entry name" value="KRAB"/>
    <property type="match status" value="1"/>
</dbReference>
<dbReference type="Proteomes" id="UP000242450">
    <property type="component" value="Chromosome 4"/>
</dbReference>
<dbReference type="Gene3D" id="6.10.140.140">
    <property type="match status" value="1"/>
</dbReference>
<dbReference type="CDD" id="cd07765">
    <property type="entry name" value="KRAB_A-box"/>
    <property type="match status" value="1"/>
</dbReference>
<evidence type="ECO:0000259" key="2">
    <source>
        <dbReference type="PROSITE" id="PS50805"/>
    </source>
</evidence>
<sequence>DCVVFEDVAVYFSQEEWGLLDEAQRHLYRAVMTENLALVTSLGCWHGAQGEEASSEQDVSIGMSEVRTAKPDPSSRKAQSSDMCGPLSRDHLPLPEHDGMYPDEGLYICGADLFQHQKEIRDKLCRRAEWQPSFLTNSSVHTGERTLTC</sequence>